<evidence type="ECO:0000259" key="1">
    <source>
        <dbReference type="Pfam" id="PF01408"/>
    </source>
</evidence>
<name>A0A268P102_SHOCL</name>
<reference evidence="3 4" key="1">
    <citation type="submission" date="2017-07" db="EMBL/GenBank/DDBJ databases">
        <title>Isolation and whole genome analysis of endospore-forming bacteria from heroin.</title>
        <authorList>
            <person name="Kalinowski J."/>
            <person name="Ahrens B."/>
            <person name="Al-Dilaimi A."/>
            <person name="Winkler A."/>
            <person name="Wibberg D."/>
            <person name="Schleenbecker U."/>
            <person name="Ruckert C."/>
            <person name="Wolfel R."/>
            <person name="Grass G."/>
        </authorList>
    </citation>
    <scope>NUCLEOTIDE SEQUENCE [LARGE SCALE GENOMIC DNA]</scope>
    <source>
        <strain evidence="3 4">7539</strain>
    </source>
</reference>
<evidence type="ECO:0000313" key="3">
    <source>
        <dbReference type="EMBL" id="PAE89417.1"/>
    </source>
</evidence>
<protein>
    <submittedName>
        <fullName evidence="3">Gfo/Idh/MocA family oxidoreductase</fullName>
    </submittedName>
</protein>
<comment type="caution">
    <text evidence="3">The sequence shown here is derived from an EMBL/GenBank/DDBJ whole genome shotgun (WGS) entry which is preliminary data.</text>
</comment>
<proteinExistence type="predicted"/>
<dbReference type="RefSeq" id="WP_011248277.1">
    <property type="nucleotide sequence ID" value="NZ_BOQQ01000001.1"/>
</dbReference>
<sequence>MVRVVVVGLGTMGAVHARSFAKMENADLIGVVDINESRADSFAKELDTLGFYSFTDAKQALGERIDVVSVCLPTDLHPSYVKEAANIGADVICEKPLARTAKAAEEIVRYCKKKGARLFVGHVVRFFPEYRKAKEAVEAGRIGDVGVVRTTRGGAFPKASENWYADYDRSGGVVLDLLVHDFDFLRWTFGEVERIYAKNIGGVAGINEQAKEYALVSIRFKSGVIAHLEGSWAHKQFRTSFEFAGRDGILAYDSQSAQPLIAEKSDAGKAGGVAVPESPLKQSPYEQELRHFIACIEKNEQPLVTAEDAYRAVEIAEAALESIKQDKPITLHVQTVLS</sequence>
<dbReference type="InterPro" id="IPR051450">
    <property type="entry name" value="Gfo/Idh/MocA_Oxidoreductases"/>
</dbReference>
<dbReference type="SUPFAM" id="SSF55347">
    <property type="entry name" value="Glyceraldehyde-3-phosphate dehydrogenase-like, C-terminal domain"/>
    <property type="match status" value="1"/>
</dbReference>
<dbReference type="InterPro" id="IPR036291">
    <property type="entry name" value="NAD(P)-bd_dom_sf"/>
</dbReference>
<dbReference type="Gene3D" id="3.40.50.720">
    <property type="entry name" value="NAD(P)-binding Rossmann-like Domain"/>
    <property type="match status" value="1"/>
</dbReference>
<dbReference type="GO" id="GO:0000166">
    <property type="term" value="F:nucleotide binding"/>
    <property type="evidence" value="ECO:0007669"/>
    <property type="project" value="InterPro"/>
</dbReference>
<dbReference type="EMBL" id="NPCC01000009">
    <property type="protein sequence ID" value="PAE89417.1"/>
    <property type="molecule type" value="Genomic_DNA"/>
</dbReference>
<gene>
    <name evidence="3" type="ORF">CHH72_09010</name>
</gene>
<evidence type="ECO:0000259" key="2">
    <source>
        <dbReference type="Pfam" id="PF22725"/>
    </source>
</evidence>
<dbReference type="InterPro" id="IPR055170">
    <property type="entry name" value="GFO_IDH_MocA-like_dom"/>
</dbReference>
<dbReference type="AlphaFoldDB" id="A0A268P102"/>
<dbReference type="Pfam" id="PF01408">
    <property type="entry name" value="GFO_IDH_MocA"/>
    <property type="match status" value="1"/>
</dbReference>
<organism evidence="3 4">
    <name type="scientific">Shouchella clausii</name>
    <name type="common">Alkalihalobacillus clausii</name>
    <dbReference type="NCBI Taxonomy" id="79880"/>
    <lineage>
        <taxon>Bacteria</taxon>
        <taxon>Bacillati</taxon>
        <taxon>Bacillota</taxon>
        <taxon>Bacilli</taxon>
        <taxon>Bacillales</taxon>
        <taxon>Bacillaceae</taxon>
        <taxon>Shouchella</taxon>
    </lineage>
</organism>
<dbReference type="Pfam" id="PF22725">
    <property type="entry name" value="GFO_IDH_MocA_C3"/>
    <property type="match status" value="1"/>
</dbReference>
<dbReference type="Proteomes" id="UP000216207">
    <property type="component" value="Unassembled WGS sequence"/>
</dbReference>
<feature type="domain" description="GFO/IDH/MocA-like oxidoreductase" evidence="2">
    <location>
        <begin position="130"/>
        <end position="250"/>
    </location>
</feature>
<dbReference type="Gene3D" id="3.30.360.10">
    <property type="entry name" value="Dihydrodipicolinate Reductase, domain 2"/>
    <property type="match status" value="1"/>
</dbReference>
<dbReference type="OMA" id="DFFMDRF"/>
<dbReference type="SUPFAM" id="SSF51735">
    <property type="entry name" value="NAD(P)-binding Rossmann-fold domains"/>
    <property type="match status" value="1"/>
</dbReference>
<accession>A0A268P102</accession>
<dbReference type="PANTHER" id="PTHR43377:SF1">
    <property type="entry name" value="BILIVERDIN REDUCTASE A"/>
    <property type="match status" value="1"/>
</dbReference>
<feature type="domain" description="Gfo/Idh/MocA-like oxidoreductase N-terminal" evidence="1">
    <location>
        <begin position="2"/>
        <end position="122"/>
    </location>
</feature>
<dbReference type="PANTHER" id="PTHR43377">
    <property type="entry name" value="BILIVERDIN REDUCTASE A"/>
    <property type="match status" value="1"/>
</dbReference>
<evidence type="ECO:0000313" key="4">
    <source>
        <dbReference type="Proteomes" id="UP000216207"/>
    </source>
</evidence>
<dbReference type="InterPro" id="IPR000683">
    <property type="entry name" value="Gfo/Idh/MocA-like_OxRdtase_N"/>
</dbReference>